<comment type="subcellular location">
    <subcellularLocation>
        <location evidence="1">Endomembrane system</location>
        <topology evidence="1">Multi-pass membrane protein</topology>
    </subcellularLocation>
</comment>
<evidence type="ECO:0008006" key="11">
    <source>
        <dbReference type="Google" id="ProtNLM"/>
    </source>
</evidence>
<feature type="transmembrane region" description="Helical" evidence="8">
    <location>
        <begin position="228"/>
        <end position="248"/>
    </location>
</feature>
<name>A0A5K7YT07_9BACT</name>
<gene>
    <name evidence="9" type="ORF">DSCA_56980</name>
</gene>
<dbReference type="KEGG" id="dalk:DSCA_56980"/>
<dbReference type="EMBL" id="AP021874">
    <property type="protein sequence ID" value="BBO71768.1"/>
    <property type="molecule type" value="Genomic_DNA"/>
</dbReference>
<evidence type="ECO:0000256" key="5">
    <source>
        <dbReference type="ARBA" id="ARBA00022967"/>
    </source>
</evidence>
<feature type="transmembrane region" description="Helical" evidence="8">
    <location>
        <begin position="163"/>
        <end position="183"/>
    </location>
</feature>
<evidence type="ECO:0000256" key="3">
    <source>
        <dbReference type="ARBA" id="ARBA00022692"/>
    </source>
</evidence>
<evidence type="ECO:0000313" key="10">
    <source>
        <dbReference type="Proteomes" id="UP000427906"/>
    </source>
</evidence>
<evidence type="ECO:0000256" key="1">
    <source>
        <dbReference type="ARBA" id="ARBA00004127"/>
    </source>
</evidence>
<dbReference type="PANTHER" id="PTHR30335">
    <property type="entry name" value="INTEGRAL MEMBRANE PROTEIN OF SOXR-REDUCING COMPLEX"/>
    <property type="match status" value="1"/>
</dbReference>
<feature type="transmembrane region" description="Helical" evidence="8">
    <location>
        <begin position="124"/>
        <end position="143"/>
    </location>
</feature>
<evidence type="ECO:0000313" key="9">
    <source>
        <dbReference type="EMBL" id="BBO71768.1"/>
    </source>
</evidence>
<sequence>MKKNATAIGTFVLLIATLLIGGCKAPNFIKTARFEKTDQIVLTFAGPVDPDWAADRDHFTVNEKPDPDILLNLRSVDLNPDQTRLTLTLADPINQDQSHQVVAKEIVSQGRPLGTQGVIVSKPYFGHLFGILLGALLIQNFVFSKYLGLCVFFGTSQKKSTAVGMGITFTFVIVFASLMSWFLYQFVLKPYRLDYLQIIVFIGLVSLTVQAVDTILRKINPALFKAFGVYLVLVIANCIVIAVPLILADNEYNMFESLMLALGAGLGFLLALFLMSSVRERLELAEIPPSYRGLPIAFIVAGLFALSFMGFSGMSIF</sequence>
<dbReference type="Proteomes" id="UP000427906">
    <property type="component" value="Chromosome"/>
</dbReference>
<accession>A0A5K7YT07</accession>
<dbReference type="AlphaFoldDB" id="A0A5K7YT07"/>
<keyword evidence="2" id="KW-0813">Transport</keyword>
<evidence type="ECO:0000256" key="7">
    <source>
        <dbReference type="ARBA" id="ARBA00023136"/>
    </source>
</evidence>
<dbReference type="PROSITE" id="PS51257">
    <property type="entry name" value="PROKAR_LIPOPROTEIN"/>
    <property type="match status" value="1"/>
</dbReference>
<dbReference type="InterPro" id="IPR014755">
    <property type="entry name" value="Cu-Rt/internalin_Ig-like"/>
</dbReference>
<keyword evidence="4" id="KW-0732">Signal</keyword>
<keyword evidence="3 8" id="KW-0812">Transmembrane</keyword>
<evidence type="ECO:0000256" key="6">
    <source>
        <dbReference type="ARBA" id="ARBA00022989"/>
    </source>
</evidence>
<organism evidence="9 10">
    <name type="scientific">Desulfosarcina alkanivorans</name>
    <dbReference type="NCBI Taxonomy" id="571177"/>
    <lineage>
        <taxon>Bacteria</taxon>
        <taxon>Pseudomonadati</taxon>
        <taxon>Thermodesulfobacteriota</taxon>
        <taxon>Desulfobacteria</taxon>
        <taxon>Desulfobacterales</taxon>
        <taxon>Desulfosarcinaceae</taxon>
        <taxon>Desulfosarcina</taxon>
    </lineage>
</organism>
<dbReference type="InterPro" id="IPR003667">
    <property type="entry name" value="NqrDE/RnfAE"/>
</dbReference>
<keyword evidence="5" id="KW-1278">Translocase</keyword>
<dbReference type="GO" id="GO:0012505">
    <property type="term" value="C:endomembrane system"/>
    <property type="evidence" value="ECO:0007669"/>
    <property type="project" value="UniProtKB-SubCell"/>
</dbReference>
<feature type="transmembrane region" description="Helical" evidence="8">
    <location>
        <begin position="195"/>
        <end position="216"/>
    </location>
</feature>
<dbReference type="OrthoDB" id="9803631at2"/>
<feature type="transmembrane region" description="Helical" evidence="8">
    <location>
        <begin position="296"/>
        <end position="316"/>
    </location>
</feature>
<keyword evidence="10" id="KW-1185">Reference proteome</keyword>
<dbReference type="InterPro" id="IPR050133">
    <property type="entry name" value="NqrDE/RnfAE_oxidrdctase"/>
</dbReference>
<dbReference type="GO" id="GO:0005886">
    <property type="term" value="C:plasma membrane"/>
    <property type="evidence" value="ECO:0007669"/>
    <property type="project" value="TreeGrafter"/>
</dbReference>
<evidence type="ECO:0000256" key="8">
    <source>
        <dbReference type="SAM" id="Phobius"/>
    </source>
</evidence>
<dbReference type="Pfam" id="PF02508">
    <property type="entry name" value="Rnf-Nqr"/>
    <property type="match status" value="1"/>
</dbReference>
<protein>
    <recommendedName>
        <fullName evidence="11">NADH-quinone reductase</fullName>
    </recommendedName>
</protein>
<keyword evidence="6 8" id="KW-1133">Transmembrane helix</keyword>
<evidence type="ECO:0000256" key="4">
    <source>
        <dbReference type="ARBA" id="ARBA00022729"/>
    </source>
</evidence>
<dbReference type="RefSeq" id="WP_155319557.1">
    <property type="nucleotide sequence ID" value="NZ_AP021874.1"/>
</dbReference>
<dbReference type="PANTHER" id="PTHR30335:SF0">
    <property type="entry name" value="ION-TRANSLOCATING OXIDOREDUCTASE COMPLEX SUBUNIT A"/>
    <property type="match status" value="1"/>
</dbReference>
<feature type="transmembrane region" description="Helical" evidence="8">
    <location>
        <begin position="254"/>
        <end position="275"/>
    </location>
</feature>
<dbReference type="Gene3D" id="2.60.40.1220">
    <property type="match status" value="1"/>
</dbReference>
<evidence type="ECO:0000256" key="2">
    <source>
        <dbReference type="ARBA" id="ARBA00022448"/>
    </source>
</evidence>
<keyword evidence="7 8" id="KW-0472">Membrane</keyword>
<reference evidence="9 10" key="1">
    <citation type="submission" date="2019-11" db="EMBL/GenBank/DDBJ databases">
        <title>Comparative genomics of hydrocarbon-degrading Desulfosarcina strains.</title>
        <authorList>
            <person name="Watanabe M."/>
            <person name="Kojima H."/>
            <person name="Fukui M."/>
        </authorList>
    </citation>
    <scope>NUCLEOTIDE SEQUENCE [LARGE SCALE GENOMIC DNA]</scope>
    <source>
        <strain evidence="9 10">PL12</strain>
    </source>
</reference>
<proteinExistence type="predicted"/>